<evidence type="ECO:0000259" key="16">
    <source>
        <dbReference type="PROSITE" id="PS50880"/>
    </source>
</evidence>
<evidence type="ECO:0000256" key="3">
    <source>
        <dbReference type="ARBA" id="ARBA00022679"/>
    </source>
</evidence>
<dbReference type="Gene3D" id="3.90.980.10">
    <property type="entry name" value="DNA primase, catalytic core, N-terminal domain"/>
    <property type="match status" value="1"/>
</dbReference>
<dbReference type="Proteomes" id="UP001321861">
    <property type="component" value="Chromosome"/>
</dbReference>
<evidence type="ECO:0000256" key="10">
    <source>
        <dbReference type="ARBA" id="ARBA00023125"/>
    </source>
</evidence>
<keyword evidence="11 12" id="KW-0804">Transcription</keyword>
<comment type="function">
    <text evidence="12 13">RNA polymerase that catalyzes the synthesis of short RNA molecules used as primers for DNA polymerase during DNA replication.</text>
</comment>
<dbReference type="InterPro" id="IPR036977">
    <property type="entry name" value="DNA_primase_Znf_CHC2"/>
</dbReference>
<evidence type="ECO:0000256" key="15">
    <source>
        <dbReference type="SAM" id="Coils"/>
    </source>
</evidence>
<dbReference type="KEGG" id="xap:XA3_10640"/>
<keyword evidence="2 12" id="KW-0639">Primosome</keyword>
<evidence type="ECO:0000256" key="1">
    <source>
        <dbReference type="ARBA" id="ARBA00022478"/>
    </source>
</evidence>
<dbReference type="GO" id="GO:0005737">
    <property type="term" value="C:cytoplasm"/>
    <property type="evidence" value="ECO:0007669"/>
    <property type="project" value="TreeGrafter"/>
</dbReference>
<evidence type="ECO:0000256" key="8">
    <source>
        <dbReference type="ARBA" id="ARBA00022833"/>
    </source>
</evidence>
<dbReference type="GO" id="GO:0000428">
    <property type="term" value="C:DNA-directed RNA polymerase complex"/>
    <property type="evidence" value="ECO:0007669"/>
    <property type="project" value="UniProtKB-KW"/>
</dbReference>
<evidence type="ECO:0000256" key="13">
    <source>
        <dbReference type="PIRNR" id="PIRNR002811"/>
    </source>
</evidence>
<dbReference type="PIRSF" id="PIRSF002811">
    <property type="entry name" value="DnaG"/>
    <property type="match status" value="1"/>
</dbReference>
<dbReference type="HAMAP" id="MF_00974">
    <property type="entry name" value="DNA_primase_DnaG"/>
    <property type="match status" value="1"/>
</dbReference>
<dbReference type="GO" id="GO:0003677">
    <property type="term" value="F:DNA binding"/>
    <property type="evidence" value="ECO:0007669"/>
    <property type="project" value="UniProtKB-KW"/>
</dbReference>
<comment type="similarity">
    <text evidence="12 13">Belongs to the DnaG primase family.</text>
</comment>
<dbReference type="GO" id="GO:0006269">
    <property type="term" value="P:DNA replication, synthesis of primer"/>
    <property type="evidence" value="ECO:0007669"/>
    <property type="project" value="UniProtKB-UniRule"/>
</dbReference>
<dbReference type="SUPFAM" id="SSF57783">
    <property type="entry name" value="Zinc beta-ribbon"/>
    <property type="match status" value="1"/>
</dbReference>
<feature type="coiled-coil region" evidence="15">
    <location>
        <begin position="539"/>
        <end position="598"/>
    </location>
</feature>
<dbReference type="CDD" id="cd03364">
    <property type="entry name" value="TOPRIM_DnaG_primases"/>
    <property type="match status" value="1"/>
</dbReference>
<dbReference type="RefSeq" id="WP_317636497.1">
    <property type="nucleotide sequence ID" value="NZ_AP026802.1"/>
</dbReference>
<dbReference type="InterPro" id="IPR002694">
    <property type="entry name" value="Znf_CHC2"/>
</dbReference>
<dbReference type="EC" id="2.7.7.101" evidence="12"/>
<reference evidence="17 18" key="1">
    <citation type="journal article" date="2023" name="Microbiol. Spectr.">
        <title>Symbiosis of Carpenter Bees with Uncharacterized Lactic Acid Bacteria Showing NAD Auxotrophy.</title>
        <authorList>
            <person name="Kawasaki S."/>
            <person name="Ozawa K."/>
            <person name="Mori T."/>
            <person name="Yamamoto A."/>
            <person name="Ito M."/>
            <person name="Ohkuma M."/>
            <person name="Sakamoto M."/>
            <person name="Matsutani M."/>
        </authorList>
    </citation>
    <scope>NUCLEOTIDE SEQUENCE [LARGE SCALE GENOMIC DNA]</scope>
    <source>
        <strain evidence="17 18">XA3</strain>
    </source>
</reference>
<accession>A0AAU9DX15</accession>
<dbReference type="Pfam" id="PF08275">
    <property type="entry name" value="DNAG_N"/>
    <property type="match status" value="1"/>
</dbReference>
<evidence type="ECO:0000313" key="17">
    <source>
        <dbReference type="EMBL" id="BDR58623.1"/>
    </source>
</evidence>
<keyword evidence="9" id="KW-0460">Magnesium</keyword>
<dbReference type="SMART" id="SM00400">
    <property type="entry name" value="ZnF_CHCC"/>
    <property type="match status" value="1"/>
</dbReference>
<dbReference type="GO" id="GO:0008270">
    <property type="term" value="F:zinc ion binding"/>
    <property type="evidence" value="ECO:0007669"/>
    <property type="project" value="UniProtKB-KW"/>
</dbReference>
<evidence type="ECO:0000256" key="11">
    <source>
        <dbReference type="ARBA" id="ARBA00023163"/>
    </source>
</evidence>
<dbReference type="PANTHER" id="PTHR30313:SF2">
    <property type="entry name" value="DNA PRIMASE"/>
    <property type="match status" value="1"/>
</dbReference>
<dbReference type="InterPro" id="IPR013264">
    <property type="entry name" value="DNAG_N"/>
</dbReference>
<sequence length="600" mass="69347">MAQRIPTEIINDIQQRASIVDVIGQYVQLKKQGANYFGLCPFQNEKTPSFSVSEDKKIFHCFSCGRGGSVFSFMMMIDNLNFVEAVAKVAQISGIPFDSYRYQTHSSKERINEPVTKVLSFARDFYHHILEHTELGRPALDYLEQRQIEKETIEHFRLGYAPDNNLLAESLQQNNDFNTQSILESNIVSGTDSDLYDYFKDRLMIPITDDSGNIVGFGGRALHQQDIKEPRYLNSKQSDVFNKGNLLFNLSAAKQEISLVHEVILLEGYFDVISAWQAGVKNIVASMGTSFTKHQLGLLNKVANRVVLVYDGDDAGKAAIDKAIDNLNNQHNLEVLVAPIPGGLDPDEYIKKYGSDSFKKLVNKDRVSKYRFRLDYYQEGIDLKNEQELLKFIDRILNKFVDLKDDLVQKELYLKELAQISGISLLNLQNQFNQHVVKKQGKTRIIRSLEDSPRTKIDNKFERAQQEILFLIFNNNISDWLNQKYNWVFPNTDYQIIYELFSQYYHKNQGDIHFYEFLNELPPELSNIATSVNSLNRPVKTDEKEISELINVIKKEELETKIFRTKLKIEEYEKLGQKEKLNQSVKELIELIRLKQQEVS</sequence>
<dbReference type="InterPro" id="IPR016136">
    <property type="entry name" value="DNA_helicase_N/primase_C"/>
</dbReference>
<evidence type="ECO:0000256" key="9">
    <source>
        <dbReference type="ARBA" id="ARBA00022842"/>
    </source>
</evidence>
<keyword evidence="10 12" id="KW-0238">DNA-binding</keyword>
<comment type="catalytic activity">
    <reaction evidence="12">
        <text>ssDNA + n NTP = ssDNA/pppN(pN)n-1 hybrid + (n-1) diphosphate.</text>
        <dbReference type="EC" id="2.7.7.101"/>
    </reaction>
</comment>
<organism evidence="17 18">
    <name type="scientific">Xylocopilactobacillus apicola</name>
    <dbReference type="NCBI Taxonomy" id="2932184"/>
    <lineage>
        <taxon>Bacteria</taxon>
        <taxon>Bacillati</taxon>
        <taxon>Bacillota</taxon>
        <taxon>Bacilli</taxon>
        <taxon>Lactobacillales</taxon>
        <taxon>Lactobacillaceae</taxon>
        <taxon>Xylocopilactobacillus</taxon>
    </lineage>
</organism>
<dbReference type="InterPro" id="IPR006171">
    <property type="entry name" value="TOPRIM_dom"/>
</dbReference>
<dbReference type="Pfam" id="PF13155">
    <property type="entry name" value="Toprim_2"/>
    <property type="match status" value="1"/>
</dbReference>
<evidence type="ECO:0000256" key="12">
    <source>
        <dbReference type="HAMAP-Rule" id="MF_00974"/>
    </source>
</evidence>
<keyword evidence="6 13" id="KW-0479">Metal-binding</keyword>
<evidence type="ECO:0000256" key="14">
    <source>
        <dbReference type="PIRSR" id="PIRSR002811-1"/>
    </source>
</evidence>
<evidence type="ECO:0000256" key="4">
    <source>
        <dbReference type="ARBA" id="ARBA00022695"/>
    </source>
</evidence>
<dbReference type="SUPFAM" id="SSF56731">
    <property type="entry name" value="DNA primase core"/>
    <property type="match status" value="1"/>
</dbReference>
<dbReference type="InterPro" id="IPR050219">
    <property type="entry name" value="DnaG_primase"/>
</dbReference>
<dbReference type="InterPro" id="IPR019475">
    <property type="entry name" value="DNA_primase_DnaB-bd"/>
</dbReference>
<dbReference type="InterPro" id="IPR034151">
    <property type="entry name" value="TOPRIM_DnaG_bac"/>
</dbReference>
<dbReference type="PANTHER" id="PTHR30313">
    <property type="entry name" value="DNA PRIMASE"/>
    <property type="match status" value="1"/>
</dbReference>
<evidence type="ECO:0000256" key="2">
    <source>
        <dbReference type="ARBA" id="ARBA00022515"/>
    </source>
</evidence>
<keyword evidence="1 12" id="KW-0240">DNA-directed RNA polymerase</keyword>
<keyword evidence="8 13" id="KW-0862">Zinc</keyword>
<evidence type="ECO:0000313" key="18">
    <source>
        <dbReference type="Proteomes" id="UP001321861"/>
    </source>
</evidence>
<comment type="subunit">
    <text evidence="12">Monomer. Interacts with DnaB.</text>
</comment>
<evidence type="ECO:0000256" key="5">
    <source>
        <dbReference type="ARBA" id="ARBA00022705"/>
    </source>
</evidence>
<dbReference type="InterPro" id="IPR030846">
    <property type="entry name" value="DnaG_bac"/>
</dbReference>
<dbReference type="InterPro" id="IPR006295">
    <property type="entry name" value="DNA_primase_DnaG"/>
</dbReference>
<protein>
    <recommendedName>
        <fullName evidence="12 13">DNA primase</fullName>
        <ecNumber evidence="12">2.7.7.101</ecNumber>
    </recommendedName>
</protein>
<comment type="caution">
    <text evidence="12">Lacks conserved residue(s) required for the propagation of feature annotation.</text>
</comment>
<dbReference type="AlphaFoldDB" id="A0AAU9DX15"/>
<keyword evidence="18" id="KW-1185">Reference proteome</keyword>
<dbReference type="Gene3D" id="3.90.580.10">
    <property type="entry name" value="Zinc finger, CHC2-type domain"/>
    <property type="match status" value="1"/>
</dbReference>
<feature type="domain" description="Toprim" evidence="16">
    <location>
        <begin position="261"/>
        <end position="341"/>
    </location>
</feature>
<proteinExistence type="inferred from homology"/>
<dbReference type="Pfam" id="PF10410">
    <property type="entry name" value="DnaB_bind"/>
    <property type="match status" value="1"/>
</dbReference>
<dbReference type="EMBL" id="AP026802">
    <property type="protein sequence ID" value="BDR58623.1"/>
    <property type="molecule type" value="Genomic_DNA"/>
</dbReference>
<gene>
    <name evidence="12 17" type="primary">dnaG</name>
    <name evidence="17" type="ORF">XA3_10640</name>
</gene>
<evidence type="ECO:0000256" key="7">
    <source>
        <dbReference type="ARBA" id="ARBA00022771"/>
    </source>
</evidence>
<evidence type="ECO:0000256" key="6">
    <source>
        <dbReference type="ARBA" id="ARBA00022723"/>
    </source>
</evidence>
<dbReference type="GO" id="GO:1990077">
    <property type="term" value="C:primosome complex"/>
    <property type="evidence" value="ECO:0007669"/>
    <property type="project" value="UniProtKB-KW"/>
</dbReference>
<dbReference type="NCBIfam" id="TIGR01391">
    <property type="entry name" value="dnaG"/>
    <property type="match status" value="1"/>
</dbReference>
<keyword evidence="5 12" id="KW-0235">DNA replication</keyword>
<dbReference type="PROSITE" id="PS50880">
    <property type="entry name" value="TOPRIM"/>
    <property type="match status" value="1"/>
</dbReference>
<dbReference type="InterPro" id="IPR037068">
    <property type="entry name" value="DNA_primase_core_N_sf"/>
</dbReference>
<keyword evidence="4 12" id="KW-0548">Nucleotidyltransferase</keyword>
<dbReference type="SMART" id="SM00493">
    <property type="entry name" value="TOPRIM"/>
    <property type="match status" value="1"/>
</dbReference>
<keyword evidence="15" id="KW-0175">Coiled coil</keyword>
<dbReference type="GO" id="GO:0003899">
    <property type="term" value="F:DNA-directed RNA polymerase activity"/>
    <property type="evidence" value="ECO:0007669"/>
    <property type="project" value="UniProtKB-UniRule"/>
</dbReference>
<feature type="zinc finger region" description="CHC2-type" evidence="14">
    <location>
        <begin position="40"/>
        <end position="64"/>
    </location>
</feature>
<dbReference type="Gene3D" id="1.10.860.10">
    <property type="entry name" value="DNAb Helicase, Chain A"/>
    <property type="match status" value="1"/>
</dbReference>
<dbReference type="FunFam" id="3.90.580.10:FF:000001">
    <property type="entry name" value="DNA primase"/>
    <property type="match status" value="1"/>
</dbReference>
<name>A0AAU9DX15_9LACO</name>
<dbReference type="Pfam" id="PF01807">
    <property type="entry name" value="Zn_ribbon_DnaG"/>
    <property type="match status" value="1"/>
</dbReference>
<comment type="cofactor">
    <cofactor evidence="13 14">
        <name>Zn(2+)</name>
        <dbReference type="ChEBI" id="CHEBI:29105"/>
    </cofactor>
    <text evidence="13 14">Binds 1 zinc ion per monomer.</text>
</comment>
<keyword evidence="3 12" id="KW-0808">Transferase</keyword>
<dbReference type="Gene3D" id="3.40.1360.10">
    <property type="match status" value="1"/>
</dbReference>
<keyword evidence="7 14" id="KW-0863">Zinc-finger</keyword>